<dbReference type="Proteomes" id="UP001225034">
    <property type="component" value="Unassembled WGS sequence"/>
</dbReference>
<evidence type="ECO:0000313" key="2">
    <source>
        <dbReference type="EMBL" id="MDQ0205793.1"/>
    </source>
</evidence>
<protein>
    <submittedName>
        <fullName evidence="2">Pimeloyl-ACP methyl ester carboxylesterase</fullName>
    </submittedName>
</protein>
<organism evidence="2 3">
    <name type="scientific">Alkalicoccobacillus murimartini</name>
    <dbReference type="NCBI Taxonomy" id="171685"/>
    <lineage>
        <taxon>Bacteria</taxon>
        <taxon>Bacillati</taxon>
        <taxon>Bacillota</taxon>
        <taxon>Bacilli</taxon>
        <taxon>Bacillales</taxon>
        <taxon>Bacillaceae</taxon>
        <taxon>Alkalicoccobacillus</taxon>
    </lineage>
</organism>
<dbReference type="RefSeq" id="WP_306979729.1">
    <property type="nucleotide sequence ID" value="NZ_JAUSUA010000001.1"/>
</dbReference>
<accession>A0ABT9YD63</accession>
<gene>
    <name evidence="2" type="ORF">J2S05_000567</name>
</gene>
<evidence type="ECO:0000259" key="1">
    <source>
        <dbReference type="Pfam" id="PF00326"/>
    </source>
</evidence>
<dbReference type="Pfam" id="PF00326">
    <property type="entry name" value="Peptidase_S9"/>
    <property type="match status" value="1"/>
</dbReference>
<keyword evidence="3" id="KW-1185">Reference proteome</keyword>
<dbReference type="EMBL" id="JAUSUA010000001">
    <property type="protein sequence ID" value="MDQ0205793.1"/>
    <property type="molecule type" value="Genomic_DNA"/>
</dbReference>
<feature type="domain" description="Peptidase S9 prolyl oligopeptidase catalytic" evidence="1">
    <location>
        <begin position="55"/>
        <end position="253"/>
    </location>
</feature>
<evidence type="ECO:0000313" key="3">
    <source>
        <dbReference type="Proteomes" id="UP001225034"/>
    </source>
</evidence>
<dbReference type="InterPro" id="IPR001375">
    <property type="entry name" value="Peptidase_S9_cat"/>
</dbReference>
<dbReference type="InterPro" id="IPR050261">
    <property type="entry name" value="FrsA_esterase"/>
</dbReference>
<sequence length="266" mass="29666">MTHSLLTLQTKEELLSGALQLPTKKASDRYPVVLFVHGFVGSKVGEHRLFVKASRFFAEQGYASFRFDFSGCGESSGDYRNLTLSKQLDELFAIIQYIKDQPYVDPDNITLVGHSLGGAVSALTAEKADIKSLILWSAVAEPYEDIVQITGKAAVNTAKKEGVYDYHGFEISHSFFQDLRKHHPLQAISTFQGDVLIIHASEDEDVPVKHAEAYAKSTTRPGIPHYIHHANHTFASTSWENLLFEKTNDWLKDRASSFIINSHSPA</sequence>
<name>A0ABT9YD63_9BACI</name>
<dbReference type="PANTHER" id="PTHR22946">
    <property type="entry name" value="DIENELACTONE HYDROLASE DOMAIN-CONTAINING PROTEIN-RELATED"/>
    <property type="match status" value="1"/>
</dbReference>
<proteinExistence type="predicted"/>
<reference evidence="2 3" key="1">
    <citation type="submission" date="2023-07" db="EMBL/GenBank/DDBJ databases">
        <title>Genomic Encyclopedia of Type Strains, Phase IV (KMG-IV): sequencing the most valuable type-strain genomes for metagenomic binning, comparative biology and taxonomic classification.</title>
        <authorList>
            <person name="Goeker M."/>
        </authorList>
    </citation>
    <scope>NUCLEOTIDE SEQUENCE [LARGE SCALE GENOMIC DNA]</scope>
    <source>
        <strain evidence="2 3">DSM 19154</strain>
    </source>
</reference>
<dbReference type="InterPro" id="IPR029058">
    <property type="entry name" value="AB_hydrolase_fold"/>
</dbReference>
<dbReference type="SUPFAM" id="SSF53474">
    <property type="entry name" value="alpha/beta-Hydrolases"/>
    <property type="match status" value="1"/>
</dbReference>
<comment type="caution">
    <text evidence="2">The sequence shown here is derived from an EMBL/GenBank/DDBJ whole genome shotgun (WGS) entry which is preliminary data.</text>
</comment>
<dbReference type="Gene3D" id="3.40.50.1820">
    <property type="entry name" value="alpha/beta hydrolase"/>
    <property type="match status" value="1"/>
</dbReference>